<keyword evidence="1" id="KW-0472">Membrane</keyword>
<sequence>MYMWSMIKSFLRKLLPELKSALPILLVAIFVLVNVAIWWAGPWLELDGEKPLASTTARIIASTIFSLSCFTIWGWVQWRRLLRIGALKVREQQLKEDPVKILVERQEQELNEVMVGMKESLNTRNYLYALPWFLVLGVENAGKTSLINRSGQKFVFSSVMRASGKKSENPFSFDWWIGDDAVLIDPDGELLTQKPSVTSPDGETERRLWLHFVEWLERTRSRRPLNGVVLALDMASLVSDPVAERKAYAHLLRARLRELMETLSTRLPVYITLTKLDLLLGFEPFFRHFTQAQRDEILGFTFSLNSVNDLDSWLNEFDQDWQDFIQRINAGLPRALLQCRDKEERSAIYSFSRQIAGAHKVLREFFVDALASDQFSTSALVRGVYMTSVYQQGVPTDAYVDGASRRYGLSESVNSAQRSENSTPYFTRSLFTRIIYPEAGLASDNFKVAKQKRRIMALSFVACSIASVLLIGSWHRYYLLNSAQADAVLSKVNEYNELIDNTNFDPLARNVIPPLNTIRAATLEFGFFRDKPRLISDLGLYQGHTIGPKVEETYLNLLSYRYLPILLRQVARDLADAPEGSDEKLAVLRVFRMLADKSGRRDSFVREYFADVWQKAYEGNRELQTQLMEHLDYALLHTDLQHARLESNPDAETVLKPFDTMVAQAQNELSLLPIEQRVYRYLKSSSVSQLGAPLDLRLTVGPANELVFDSQIAAQDPEIFKIPKILTKQGFERFFIPRSDSVAELALIDSWVLGQAHSTDFSDADKTALRNKIVAQYLADYNASWRRALNGFELKNFEDINQAVLVLDNVAMSNKPLSRLLETLGSNTQLFPDMPDDDQARQALLKSPQYRIASTIDGDFVELNQMLKSQDGKPAYLDEVMEAVVRLHAYLRGIQNSPDVGKAALKAAQERLKLNDADPVYALERISDGLPKPLDSMVSKLAKESWKVVLQSAIKHLEVRWYNEVYMEFQQNLASRYPFNPKATKQVSIADFERFFGPQGTLNTFYDQQMRMFLEENMDQLNQLAGSETGLIRKEVLQAIEQAKQIQTAFFNLKGNLDVQFTLEPLQMSPNKRRSVINVDGQYVEYTHGPRRAIELVWPNTLRETAESKLTLVPSEVNMSPRSLSYEGPWAFFRLLDSARITGSSSTSVDYQFNVDKGDISYRIHTADNSNPFTSNLLSNYQLPKTLY</sequence>
<reference evidence="6 7" key="1">
    <citation type="submission" date="2018-06" db="EMBL/GenBank/DDBJ databases">
        <authorList>
            <consortium name="Pathogen Informatics"/>
            <person name="Doyle S."/>
        </authorList>
    </citation>
    <scope>NUCLEOTIDE SEQUENCE [LARGE SCALE GENOMIC DNA]</scope>
    <source>
        <strain evidence="6 7">NCTC10738</strain>
    </source>
</reference>
<dbReference type="InterPro" id="IPR009612">
    <property type="entry name" value="IcmF-rel"/>
</dbReference>
<evidence type="ECO:0000259" key="2">
    <source>
        <dbReference type="Pfam" id="PF06744"/>
    </source>
</evidence>
<dbReference type="Pfam" id="PF06744">
    <property type="entry name" value="IcmF_C"/>
    <property type="match status" value="1"/>
</dbReference>
<protein>
    <submittedName>
        <fullName evidence="6">Uncharacterized protein conserved in bacteria</fullName>
    </submittedName>
</protein>
<dbReference type="PANTHER" id="PTHR36153">
    <property type="entry name" value="INNER MEMBRANE PROTEIN-RELATED"/>
    <property type="match status" value="1"/>
</dbReference>
<dbReference type="InterPro" id="IPR010623">
    <property type="entry name" value="IcmF_C"/>
</dbReference>
<dbReference type="EMBL" id="UGYO01000001">
    <property type="protein sequence ID" value="SUI53216.1"/>
    <property type="molecule type" value="Genomic_DNA"/>
</dbReference>
<keyword evidence="1" id="KW-1133">Transmembrane helix</keyword>
<dbReference type="InterPro" id="IPR027417">
    <property type="entry name" value="P-loop_NTPase"/>
</dbReference>
<dbReference type="Pfam" id="PF14331">
    <property type="entry name" value="IcmF-related_N"/>
    <property type="match status" value="1"/>
</dbReference>
<gene>
    <name evidence="6" type="ORF">NCTC10738_00748</name>
</gene>
<accession>A0A379Z259</accession>
<dbReference type="Proteomes" id="UP000254069">
    <property type="component" value="Unassembled WGS sequence"/>
</dbReference>
<proteinExistence type="predicted"/>
<evidence type="ECO:0000313" key="7">
    <source>
        <dbReference type="Proteomes" id="UP000254069"/>
    </source>
</evidence>
<dbReference type="InterPro" id="IPR025743">
    <property type="entry name" value="TssM1_N"/>
</dbReference>
<dbReference type="SUPFAM" id="SSF52540">
    <property type="entry name" value="P-loop containing nucleoside triphosphate hydrolases"/>
    <property type="match status" value="1"/>
</dbReference>
<evidence type="ECO:0000256" key="1">
    <source>
        <dbReference type="SAM" id="Phobius"/>
    </source>
</evidence>
<feature type="domain" description="Type VI secretion system component TssM1 N-terminal" evidence="4">
    <location>
        <begin position="204"/>
        <end position="462"/>
    </location>
</feature>
<feature type="transmembrane region" description="Helical" evidence="1">
    <location>
        <begin position="21"/>
        <end position="39"/>
    </location>
</feature>
<evidence type="ECO:0000259" key="4">
    <source>
        <dbReference type="Pfam" id="PF14331"/>
    </source>
</evidence>
<dbReference type="PANTHER" id="PTHR36153:SF5">
    <property type="entry name" value="EXPORTED PROTEIN"/>
    <property type="match status" value="1"/>
</dbReference>
<keyword evidence="1" id="KW-0812">Transmembrane</keyword>
<feature type="transmembrane region" description="Helical" evidence="1">
    <location>
        <begin position="455"/>
        <end position="474"/>
    </location>
</feature>
<evidence type="ECO:0000313" key="6">
    <source>
        <dbReference type="EMBL" id="SUI53216.1"/>
    </source>
</evidence>
<feature type="domain" description="Type VI secretion system IcmF C-terminal" evidence="2">
    <location>
        <begin position="1061"/>
        <end position="1166"/>
    </location>
</feature>
<keyword evidence="7" id="KW-1185">Reference proteome</keyword>
<dbReference type="Pfam" id="PF06761">
    <property type="entry name" value="IcmF-related"/>
    <property type="match status" value="1"/>
</dbReference>
<evidence type="ECO:0000259" key="5">
    <source>
        <dbReference type="Pfam" id="PF21070"/>
    </source>
</evidence>
<organism evidence="6 7">
    <name type="scientific">Shewanella algae</name>
    <dbReference type="NCBI Taxonomy" id="38313"/>
    <lineage>
        <taxon>Bacteria</taxon>
        <taxon>Pseudomonadati</taxon>
        <taxon>Pseudomonadota</taxon>
        <taxon>Gammaproteobacteria</taxon>
        <taxon>Alteromonadales</taxon>
        <taxon>Shewanellaceae</taxon>
        <taxon>Shewanella</taxon>
    </lineage>
</organism>
<feature type="domain" description="Type VI secretion system component TssM1 helical" evidence="5">
    <location>
        <begin position="955"/>
        <end position="1051"/>
    </location>
</feature>
<dbReference type="InterPro" id="IPR017731">
    <property type="entry name" value="TssM1-like"/>
</dbReference>
<feature type="transmembrane region" description="Helical" evidence="1">
    <location>
        <begin position="59"/>
        <end position="78"/>
    </location>
</feature>
<feature type="domain" description="IcmF-related" evidence="3">
    <location>
        <begin position="513"/>
        <end position="829"/>
    </location>
</feature>
<dbReference type="NCBIfam" id="TIGR03348">
    <property type="entry name" value="VI_IcmF"/>
    <property type="match status" value="1"/>
</dbReference>
<name>A0A379Z259_9GAMM</name>
<dbReference type="InterPro" id="IPR048677">
    <property type="entry name" value="TssM1_hel"/>
</dbReference>
<dbReference type="Pfam" id="PF21070">
    <property type="entry name" value="IcmF_helical"/>
    <property type="match status" value="1"/>
</dbReference>
<dbReference type="AlphaFoldDB" id="A0A379Z259"/>
<dbReference type="InterPro" id="IPR053156">
    <property type="entry name" value="T6SS_TssM-like"/>
</dbReference>
<evidence type="ECO:0000259" key="3">
    <source>
        <dbReference type="Pfam" id="PF06761"/>
    </source>
</evidence>